<comment type="caution">
    <text evidence="1">The sequence shown here is derived from an EMBL/GenBank/DDBJ whole genome shotgun (WGS) entry which is preliminary data.</text>
</comment>
<dbReference type="EMBL" id="CM037152">
    <property type="protein sequence ID" value="KAH7835873.1"/>
    <property type="molecule type" value="Genomic_DNA"/>
</dbReference>
<evidence type="ECO:0000313" key="2">
    <source>
        <dbReference type="Proteomes" id="UP000828048"/>
    </source>
</evidence>
<proteinExistence type="predicted"/>
<dbReference type="Proteomes" id="UP000828048">
    <property type="component" value="Chromosome 2"/>
</dbReference>
<accession>A0ACB7X5F8</accession>
<name>A0ACB7X5F8_9ERIC</name>
<sequence>MGSISKCQKLYKEQNDKQCEDRISNLPSTLISRILSLLPTKYAVATSVLSSQWKLHWTLITSLDLDDKLLLQPETSTDKTLQTCFANFVYRVLILRRESCLRMFRLKGCQSFNASLINTWVAVSLVCGVQELDLSIRINERTDHVLTMVVFKLDASFVMNVPTTVRMQSLEILHLHGVELIDDNSIYRLICGCPVLDELSMEGCVGEHVRVIHIFAPVLTKLLLKRLDYLDESKIEVPTREIVLDTPALLYLVLENSLDSVEGYLVKNLSRLITVNIDIGVSFGTGTVSKCVTDLFVGISSVQCLHLHSKNSLCRVCSCMKVLDECNYQLPMFHNLTSLELDSAFVLAWEAMLRLVERSPRLETLVFSNGSWSPLDWNPPQNVPKCSGSHLKVVEIFNFDPREEELKMVEYFLKNGEVLEKLIIHESSVGAVIAVEMANKAQVEGLKELLRFPRGSKVCQIEIC</sequence>
<evidence type="ECO:0000313" key="1">
    <source>
        <dbReference type="EMBL" id="KAH7835873.1"/>
    </source>
</evidence>
<gene>
    <name evidence="1" type="ORF">Vadar_030722</name>
</gene>
<organism evidence="1 2">
    <name type="scientific">Vaccinium darrowii</name>
    <dbReference type="NCBI Taxonomy" id="229202"/>
    <lineage>
        <taxon>Eukaryota</taxon>
        <taxon>Viridiplantae</taxon>
        <taxon>Streptophyta</taxon>
        <taxon>Embryophyta</taxon>
        <taxon>Tracheophyta</taxon>
        <taxon>Spermatophyta</taxon>
        <taxon>Magnoliopsida</taxon>
        <taxon>eudicotyledons</taxon>
        <taxon>Gunneridae</taxon>
        <taxon>Pentapetalae</taxon>
        <taxon>asterids</taxon>
        <taxon>Ericales</taxon>
        <taxon>Ericaceae</taxon>
        <taxon>Vaccinioideae</taxon>
        <taxon>Vaccinieae</taxon>
        <taxon>Vaccinium</taxon>
    </lineage>
</organism>
<protein>
    <submittedName>
        <fullName evidence="1">Uncharacterized protein</fullName>
    </submittedName>
</protein>
<reference evidence="1 2" key="1">
    <citation type="journal article" date="2021" name="Hortic Res">
        <title>High-quality reference genome and annotation aids understanding of berry development for evergreen blueberry (Vaccinium darrowii).</title>
        <authorList>
            <person name="Yu J."/>
            <person name="Hulse-Kemp A.M."/>
            <person name="Babiker E."/>
            <person name="Staton M."/>
        </authorList>
    </citation>
    <scope>NUCLEOTIDE SEQUENCE [LARGE SCALE GENOMIC DNA]</scope>
    <source>
        <strain evidence="2">cv. NJ 8807/NJ 8810</strain>
        <tissue evidence="1">Young leaf</tissue>
    </source>
</reference>
<keyword evidence="2" id="KW-1185">Reference proteome</keyword>